<feature type="transmembrane region" description="Helical" evidence="1">
    <location>
        <begin position="14"/>
        <end position="36"/>
    </location>
</feature>
<sequence>MFSWPLLKKEMKSIWVLLVLFILILTMYETIIISMFDPELGNIMADFEKAMPGIMKAFGMVGAAEANLTGYLSSYLFNFILILFPLIFSIILSNKLVVKYVDNGSMAYLLATPISRSKIIRTQTIVAIGSLTLLLTASTIIGLIYSELTFPGELTISSYLYLNIGLLGLHLFINGFGFLISCLCNEARTAYLWSIGVPLAAFLIQMLARQSEEYEFLKYATFLTLFSPENILAGKESSFWLTILLFLLAFILYGMGQIVFLRRNLPS</sequence>
<dbReference type="GO" id="GO:0005886">
    <property type="term" value="C:plasma membrane"/>
    <property type="evidence" value="ECO:0007669"/>
    <property type="project" value="UniProtKB-SubCell"/>
</dbReference>
<feature type="transmembrane region" description="Helical" evidence="1">
    <location>
        <begin position="75"/>
        <end position="98"/>
    </location>
</feature>
<dbReference type="AlphaFoldDB" id="A0A1X7MSQ3"/>
<feature type="transmembrane region" description="Helical" evidence="1">
    <location>
        <begin position="125"/>
        <end position="146"/>
    </location>
</feature>
<keyword evidence="3" id="KW-1185">Reference proteome</keyword>
<keyword evidence="1" id="KW-0472">Membrane</keyword>
<protein>
    <submittedName>
        <fullName evidence="2">ABC-2 type transport system permease protein</fullName>
    </submittedName>
</protein>
<dbReference type="EMBL" id="FXBJ01000002">
    <property type="protein sequence ID" value="SMH27157.1"/>
    <property type="molecule type" value="Genomic_DNA"/>
</dbReference>
<dbReference type="PANTHER" id="PTHR37305">
    <property type="entry name" value="INTEGRAL MEMBRANE PROTEIN-RELATED"/>
    <property type="match status" value="1"/>
</dbReference>
<evidence type="ECO:0000313" key="3">
    <source>
        <dbReference type="Proteomes" id="UP000193435"/>
    </source>
</evidence>
<name>A0A1X7MSQ3_9LACT</name>
<dbReference type="RefSeq" id="WP_159446041.1">
    <property type="nucleotide sequence ID" value="NZ_FOAH01000020.1"/>
</dbReference>
<keyword evidence="1" id="KW-0812">Transmembrane</keyword>
<organism evidence="2 3">
    <name type="scientific">Carnobacterium iners</name>
    <dbReference type="NCBI Taxonomy" id="1073423"/>
    <lineage>
        <taxon>Bacteria</taxon>
        <taxon>Bacillati</taxon>
        <taxon>Bacillota</taxon>
        <taxon>Bacilli</taxon>
        <taxon>Lactobacillales</taxon>
        <taxon>Carnobacteriaceae</taxon>
        <taxon>Carnobacterium</taxon>
    </lineage>
</organism>
<keyword evidence="1" id="KW-1133">Transmembrane helix</keyword>
<proteinExistence type="predicted"/>
<dbReference type="STRING" id="1073423.SAMN04488700_0489"/>
<reference evidence="2 3" key="1">
    <citation type="submission" date="2017-04" db="EMBL/GenBank/DDBJ databases">
        <authorList>
            <person name="Afonso C.L."/>
            <person name="Miller P.J."/>
            <person name="Scott M.A."/>
            <person name="Spackman E."/>
            <person name="Goraichik I."/>
            <person name="Dimitrov K.M."/>
            <person name="Suarez D.L."/>
            <person name="Swayne D.E."/>
        </authorList>
    </citation>
    <scope>NUCLEOTIDE SEQUENCE [LARGE SCALE GENOMIC DNA]</scope>
    <source>
        <strain evidence="2 3">LMG26642</strain>
    </source>
</reference>
<feature type="transmembrane region" description="Helical" evidence="1">
    <location>
        <begin position="158"/>
        <end position="183"/>
    </location>
</feature>
<feature type="transmembrane region" description="Helical" evidence="1">
    <location>
        <begin position="239"/>
        <end position="261"/>
    </location>
</feature>
<evidence type="ECO:0000313" key="2">
    <source>
        <dbReference type="EMBL" id="SMH27157.1"/>
    </source>
</evidence>
<evidence type="ECO:0000256" key="1">
    <source>
        <dbReference type="SAM" id="Phobius"/>
    </source>
</evidence>
<dbReference type="Proteomes" id="UP000193435">
    <property type="component" value="Unassembled WGS sequence"/>
</dbReference>
<dbReference type="GO" id="GO:0140359">
    <property type="term" value="F:ABC-type transporter activity"/>
    <property type="evidence" value="ECO:0007669"/>
    <property type="project" value="InterPro"/>
</dbReference>
<dbReference type="Pfam" id="PF12679">
    <property type="entry name" value="ABC2_membrane_2"/>
    <property type="match status" value="1"/>
</dbReference>
<feature type="transmembrane region" description="Helical" evidence="1">
    <location>
        <begin position="190"/>
        <end position="208"/>
    </location>
</feature>
<accession>A0A1X7MSQ3</accession>
<gene>
    <name evidence="2" type="ORF">SAMN04488700_0489</name>
</gene>
<dbReference type="PANTHER" id="PTHR37305:SF2">
    <property type="entry name" value="BACITRACIN TRANSPORT PERMEASE PROTEIN BCRB"/>
    <property type="match status" value="1"/>
</dbReference>